<dbReference type="PANTHER" id="PTHR37312">
    <property type="entry name" value="MEMBRANE-BOUND ACYLTRANSFERASE YKRP-RELATED"/>
    <property type="match status" value="1"/>
</dbReference>
<proteinExistence type="predicted"/>
<feature type="transmembrane region" description="Helical" evidence="1">
    <location>
        <begin position="338"/>
        <end position="362"/>
    </location>
</feature>
<accession>A0A812KRY4</accession>
<protein>
    <recommendedName>
        <fullName evidence="4">Acyltransferase 3 domain-containing protein</fullName>
    </recommendedName>
</protein>
<comment type="caution">
    <text evidence="2">The sequence shown here is derived from an EMBL/GenBank/DDBJ whole genome shotgun (WGS) entry which is preliminary data.</text>
</comment>
<name>A0A812KRY4_9DINO</name>
<feature type="transmembrane region" description="Helical" evidence="1">
    <location>
        <begin position="266"/>
        <end position="287"/>
    </location>
</feature>
<reference evidence="2" key="1">
    <citation type="submission" date="2021-02" db="EMBL/GenBank/DDBJ databases">
        <authorList>
            <person name="Dougan E. K."/>
            <person name="Rhodes N."/>
            <person name="Thang M."/>
            <person name="Chan C."/>
        </authorList>
    </citation>
    <scope>NUCLEOTIDE SEQUENCE</scope>
</reference>
<keyword evidence="1" id="KW-1133">Transmembrane helix</keyword>
<dbReference type="PANTHER" id="PTHR37312:SF1">
    <property type="entry name" value="MEMBRANE-BOUND ACYLTRANSFERASE YKRP-RELATED"/>
    <property type="match status" value="1"/>
</dbReference>
<keyword evidence="1" id="KW-0812">Transmembrane</keyword>
<evidence type="ECO:0000313" key="3">
    <source>
        <dbReference type="Proteomes" id="UP000604046"/>
    </source>
</evidence>
<dbReference type="InterPro" id="IPR052734">
    <property type="entry name" value="Nod_factor_acetyltransferase"/>
</dbReference>
<sequence length="394" mass="44304">MAAGTVPALHVLGDSLVTFNLSKRLDNARFILMVLVVLTHTLTSDMPGYSAVLGLIHPFQTRALAFISGVVSRKGRTLQEVGRSSRDTAVQILVFSVILDPVCHQFFAGKLLFDPAAYVRKVVHLLLFSGEQIHWYLFGLLWWRLLSSQLEQIESARRRMAVSLMVAALATYHYSTFLSVTESLACWPFYVAGDLCGRLWPEMEKSYKLIRSPASSCLGVLAFLGMHMAVVKLGWTQHFPFSSGCIPWAMQEFDYDNSFLSGYWTFLLRGCLGYLLMFGKIAVFLVFCCPDVATVITPLGRHSIFPYLLHYPAVPVYRHLMHQALSSSRVTYTAQAHVWVLALLLSILAVSILSSTPVRALFGCVLQPFRRQDEFEPAVLMPFWARAQRPCPQQ</sequence>
<keyword evidence="3" id="KW-1185">Reference proteome</keyword>
<evidence type="ECO:0000313" key="2">
    <source>
        <dbReference type="EMBL" id="CAE7232657.1"/>
    </source>
</evidence>
<evidence type="ECO:0000256" key="1">
    <source>
        <dbReference type="SAM" id="Phobius"/>
    </source>
</evidence>
<dbReference type="EMBL" id="CAJNDS010000768">
    <property type="protein sequence ID" value="CAE7232657.1"/>
    <property type="molecule type" value="Genomic_DNA"/>
</dbReference>
<gene>
    <name evidence="2" type="ORF">SNAT2548_LOCUS9652</name>
</gene>
<feature type="transmembrane region" description="Helical" evidence="1">
    <location>
        <begin position="210"/>
        <end position="231"/>
    </location>
</feature>
<keyword evidence="1" id="KW-0472">Membrane</keyword>
<dbReference type="AlphaFoldDB" id="A0A812KRY4"/>
<dbReference type="OrthoDB" id="433689at2759"/>
<evidence type="ECO:0008006" key="4">
    <source>
        <dbReference type="Google" id="ProtNLM"/>
    </source>
</evidence>
<organism evidence="2 3">
    <name type="scientific">Symbiodinium natans</name>
    <dbReference type="NCBI Taxonomy" id="878477"/>
    <lineage>
        <taxon>Eukaryota</taxon>
        <taxon>Sar</taxon>
        <taxon>Alveolata</taxon>
        <taxon>Dinophyceae</taxon>
        <taxon>Suessiales</taxon>
        <taxon>Symbiodiniaceae</taxon>
        <taxon>Symbiodinium</taxon>
    </lineage>
</organism>
<dbReference type="Proteomes" id="UP000604046">
    <property type="component" value="Unassembled WGS sequence"/>
</dbReference>